<organism evidence="1 2">
    <name type="scientific">Opisthorchis viverrini</name>
    <name type="common">Southeast Asian liver fluke</name>
    <dbReference type="NCBI Taxonomy" id="6198"/>
    <lineage>
        <taxon>Eukaryota</taxon>
        <taxon>Metazoa</taxon>
        <taxon>Spiralia</taxon>
        <taxon>Lophotrochozoa</taxon>
        <taxon>Platyhelminthes</taxon>
        <taxon>Trematoda</taxon>
        <taxon>Digenea</taxon>
        <taxon>Opisthorchiida</taxon>
        <taxon>Opisthorchiata</taxon>
        <taxon>Opisthorchiidae</taxon>
        <taxon>Opisthorchis</taxon>
    </lineage>
</organism>
<dbReference type="EMBL" id="KL596840">
    <property type="protein sequence ID" value="KER23671.1"/>
    <property type="molecule type" value="Genomic_DNA"/>
</dbReference>
<dbReference type="Proteomes" id="UP000054324">
    <property type="component" value="Unassembled WGS sequence"/>
</dbReference>
<dbReference type="KEGG" id="ovi:T265_14582"/>
<dbReference type="CTD" id="20328748"/>
<dbReference type="GeneID" id="20328748"/>
<feature type="non-terminal residue" evidence="1">
    <location>
        <position position="183"/>
    </location>
</feature>
<evidence type="ECO:0000313" key="2">
    <source>
        <dbReference type="Proteomes" id="UP000054324"/>
    </source>
</evidence>
<dbReference type="AlphaFoldDB" id="A0A074Z907"/>
<proteinExistence type="predicted"/>
<sequence length="183" mass="21003">LGNLVVSQPSCFPLVAWQLRTESVLQLNDFAVQTQGHFPNPRMMTPKYRKLGTLRPNSASCFPQKVKCTDNNEHGSYSTVAHRDEVRARETRHRGTITTTMMSLVLRKTQLMMKRIPTKSVCKLKCLETKKNPADDETNSDKIRMQTEMFGNKRQVIQTEVSHVVDWPIGYQDQRLKMRPPGS</sequence>
<accession>A0A074Z907</accession>
<gene>
    <name evidence="1" type="ORF">T265_14582</name>
</gene>
<evidence type="ECO:0000313" key="1">
    <source>
        <dbReference type="EMBL" id="KER23671.1"/>
    </source>
</evidence>
<name>A0A074Z907_OPIVI</name>
<dbReference type="RefSeq" id="XP_009172577.1">
    <property type="nucleotide sequence ID" value="XM_009174313.1"/>
</dbReference>
<keyword evidence="2" id="KW-1185">Reference proteome</keyword>
<reference evidence="1 2" key="1">
    <citation type="submission" date="2013-11" db="EMBL/GenBank/DDBJ databases">
        <title>Opisthorchis viverrini - life in the bile duct.</title>
        <authorList>
            <person name="Young N.D."/>
            <person name="Nagarajan N."/>
            <person name="Lin S.J."/>
            <person name="Korhonen P.K."/>
            <person name="Jex A.R."/>
            <person name="Hall R.S."/>
            <person name="Safavi-Hemami H."/>
            <person name="Kaewkong W."/>
            <person name="Bertrand D."/>
            <person name="Gao S."/>
            <person name="Seet Q."/>
            <person name="Wongkham S."/>
            <person name="Teh B.T."/>
            <person name="Wongkham C."/>
            <person name="Intapan P.M."/>
            <person name="Maleewong W."/>
            <person name="Yang X."/>
            <person name="Hu M."/>
            <person name="Wang Z."/>
            <person name="Hofmann A."/>
            <person name="Sternberg P.W."/>
            <person name="Tan P."/>
            <person name="Wang J."/>
            <person name="Gasser R.B."/>
        </authorList>
    </citation>
    <scope>NUCLEOTIDE SEQUENCE [LARGE SCALE GENOMIC DNA]</scope>
</reference>
<protein>
    <submittedName>
        <fullName evidence="1">Uncharacterized protein</fullName>
    </submittedName>
</protein>
<feature type="non-terminal residue" evidence="1">
    <location>
        <position position="1"/>
    </location>
</feature>